<feature type="compositionally biased region" description="Basic and acidic residues" evidence="1">
    <location>
        <begin position="156"/>
        <end position="169"/>
    </location>
</feature>
<dbReference type="Pfam" id="PF19063">
    <property type="entry name" value="DUF5759"/>
    <property type="match status" value="1"/>
</dbReference>
<organism evidence="2">
    <name type="scientific">viral metagenome</name>
    <dbReference type="NCBI Taxonomy" id="1070528"/>
    <lineage>
        <taxon>unclassified sequences</taxon>
        <taxon>metagenomes</taxon>
        <taxon>organismal metagenomes</taxon>
    </lineage>
</organism>
<evidence type="ECO:0000313" key="2">
    <source>
        <dbReference type="EMBL" id="QHT99417.1"/>
    </source>
</evidence>
<dbReference type="EMBL" id="MN740307">
    <property type="protein sequence ID" value="QHT99417.1"/>
    <property type="molecule type" value="Genomic_DNA"/>
</dbReference>
<dbReference type="InterPro" id="IPR043977">
    <property type="entry name" value="DUF5759"/>
</dbReference>
<protein>
    <submittedName>
        <fullName evidence="2">Uncharacterized protein</fullName>
    </submittedName>
</protein>
<feature type="region of interest" description="Disordered" evidence="1">
    <location>
        <begin position="144"/>
        <end position="176"/>
    </location>
</feature>
<proteinExistence type="predicted"/>
<sequence>MSNFLYSTDEETTGKINIDELYDRAQQRDLKQLAIFNKLLNRIHNKIKSTTRVVKKDTHIWFTVPEYIFGEPLYNQGDCIGYLVVKLEENGFHVKYLHPNTLFVSWADWIPAYVRSEVKKKTGKVLDEKGNILRDLNAEKEAAEEEENMNSGLFNDKNKSTQKNKKDYTPLDQYKPTGNLVYKPEMFEKIEKKMG</sequence>
<accession>A0A6C0J632</accession>
<reference evidence="2" key="1">
    <citation type="journal article" date="2020" name="Nature">
        <title>Giant virus diversity and host interactions through global metagenomics.</title>
        <authorList>
            <person name="Schulz F."/>
            <person name="Roux S."/>
            <person name="Paez-Espino D."/>
            <person name="Jungbluth S."/>
            <person name="Walsh D.A."/>
            <person name="Denef V.J."/>
            <person name="McMahon K.D."/>
            <person name="Konstantinidis K.T."/>
            <person name="Eloe-Fadrosh E.A."/>
            <person name="Kyrpides N.C."/>
            <person name="Woyke T."/>
        </authorList>
    </citation>
    <scope>NUCLEOTIDE SEQUENCE</scope>
    <source>
        <strain evidence="2">GVMAG-M-3300025699-48</strain>
    </source>
</reference>
<name>A0A6C0J632_9ZZZZ</name>
<dbReference type="AlphaFoldDB" id="A0A6C0J632"/>
<evidence type="ECO:0000256" key="1">
    <source>
        <dbReference type="SAM" id="MobiDB-lite"/>
    </source>
</evidence>